<dbReference type="EMBL" id="CP045032">
    <property type="protein sequence ID" value="QFQ02315.1"/>
    <property type="molecule type" value="Genomic_DNA"/>
</dbReference>
<keyword evidence="2" id="KW-0472">Membrane</keyword>
<sequence>MSITRTLKISLAFVGLLVGAGFATGQEVVQYFVSFGTAGIWGTVIAGLIMAAAGAVILQLGSYFLADEHNFVFRNVSHPVMSKILDISVTATMFAIGFVMLAGAGANLEQQFGLPTWIGSAIMLVIVMVTGLMDVDKVSSVISFLTPLIIVAVIAAFAYTMFNLPGDVGTLDNLAQQQNSPVSPWWLSAVNYNGLALMLGVSMCLVIGGNYYNPKEVGIGGLAGGLLYTVMLVMAGVTLLLNMDKVEGSDVPMLQLFESINPFLASVMVWIIFAMIYNTCIGVFYALGKRLTVDNPKRYTPVFLITCLVGYGVSFVGFETLMTYVYPVIGYVGIVMVATLMVWWVKHRKDIAAETAVREDIYDLVKRREDPEQDFGSSEKQELQSKLDDSEMDNTEEAIHREVKNDLDLDEDGADEESVENSNQS</sequence>
<evidence type="ECO:0000256" key="1">
    <source>
        <dbReference type="SAM" id="MobiDB-lite"/>
    </source>
</evidence>
<dbReference type="PANTHER" id="PTHR37814:SF1">
    <property type="entry name" value="MEMBRANE PROTEIN"/>
    <property type="match status" value="1"/>
</dbReference>
<feature type="transmembrane region" description="Helical" evidence="2">
    <location>
        <begin position="112"/>
        <end position="132"/>
    </location>
</feature>
<gene>
    <name evidence="3" type="ORF">CUROG_04705</name>
</gene>
<organism evidence="3 4">
    <name type="scientific">Corynebacterium urogenitale</name>
    <dbReference type="NCBI Taxonomy" id="2487892"/>
    <lineage>
        <taxon>Bacteria</taxon>
        <taxon>Bacillati</taxon>
        <taxon>Actinomycetota</taxon>
        <taxon>Actinomycetes</taxon>
        <taxon>Mycobacteriales</taxon>
        <taxon>Corynebacteriaceae</taxon>
        <taxon>Corynebacterium</taxon>
    </lineage>
</organism>
<proteinExistence type="predicted"/>
<evidence type="ECO:0000313" key="4">
    <source>
        <dbReference type="Proteomes" id="UP000326711"/>
    </source>
</evidence>
<feature type="transmembrane region" description="Helical" evidence="2">
    <location>
        <begin position="87"/>
        <end position="106"/>
    </location>
</feature>
<keyword evidence="4" id="KW-1185">Reference proteome</keyword>
<dbReference type="InterPro" id="IPR038728">
    <property type="entry name" value="YkvI-like"/>
</dbReference>
<dbReference type="AlphaFoldDB" id="A0A5J6Z9D1"/>
<feature type="transmembrane region" description="Helical" evidence="2">
    <location>
        <begin position="263"/>
        <end position="287"/>
    </location>
</feature>
<feature type="region of interest" description="Disordered" evidence="1">
    <location>
        <begin position="371"/>
        <end position="425"/>
    </location>
</feature>
<feature type="transmembrane region" description="Helical" evidence="2">
    <location>
        <begin position="144"/>
        <end position="165"/>
    </location>
</feature>
<accession>A0A5J6Z9D1</accession>
<dbReference type="KEGG" id="cuo:CUROG_04705"/>
<feature type="compositionally biased region" description="Basic and acidic residues" evidence="1">
    <location>
        <begin position="397"/>
        <end position="407"/>
    </location>
</feature>
<feature type="compositionally biased region" description="Basic and acidic residues" evidence="1">
    <location>
        <begin position="377"/>
        <end position="389"/>
    </location>
</feature>
<evidence type="ECO:0000256" key="2">
    <source>
        <dbReference type="SAM" id="Phobius"/>
    </source>
</evidence>
<evidence type="ECO:0008006" key="5">
    <source>
        <dbReference type="Google" id="ProtNLM"/>
    </source>
</evidence>
<keyword evidence="2" id="KW-1133">Transmembrane helix</keyword>
<feature type="transmembrane region" description="Helical" evidence="2">
    <location>
        <begin position="41"/>
        <end position="66"/>
    </location>
</feature>
<dbReference type="RefSeq" id="WP_151902693.1">
    <property type="nucleotide sequence ID" value="NZ_CP045032.1"/>
</dbReference>
<name>A0A5J6Z9D1_9CORY</name>
<dbReference type="Proteomes" id="UP000326711">
    <property type="component" value="Chromosome"/>
</dbReference>
<keyword evidence="2" id="KW-0812">Transmembrane</keyword>
<feature type="transmembrane region" description="Helical" evidence="2">
    <location>
        <begin position="299"/>
        <end position="318"/>
    </location>
</feature>
<feature type="transmembrane region" description="Helical" evidence="2">
    <location>
        <begin position="219"/>
        <end position="243"/>
    </location>
</feature>
<reference evidence="4" key="1">
    <citation type="submission" date="2019-10" db="EMBL/GenBank/DDBJ databases">
        <title>Complete genome sequence of Corynebacterium urogenitalis DSM 108747, isolated from the genital tract of a cow.</title>
        <authorList>
            <person name="Ruckert C."/>
            <person name="Ballas P."/>
            <person name="Wagener K."/>
            <person name="Drillich M."/>
            <person name="Kaempfer P."/>
            <person name="Busse H.-J."/>
            <person name="Ehling-Schulz M."/>
        </authorList>
    </citation>
    <scope>NUCLEOTIDE SEQUENCE [LARGE SCALE GENOMIC DNA]</scope>
    <source>
        <strain evidence="4">LMM 1652</strain>
    </source>
</reference>
<evidence type="ECO:0000313" key="3">
    <source>
        <dbReference type="EMBL" id="QFQ02315.1"/>
    </source>
</evidence>
<dbReference type="PANTHER" id="PTHR37814">
    <property type="entry name" value="CONSERVED MEMBRANE PROTEIN"/>
    <property type="match status" value="1"/>
</dbReference>
<feature type="transmembrane region" description="Helical" evidence="2">
    <location>
        <begin position="185"/>
        <end position="207"/>
    </location>
</feature>
<feature type="compositionally biased region" description="Acidic residues" evidence="1">
    <location>
        <begin position="408"/>
        <end position="419"/>
    </location>
</feature>
<feature type="transmembrane region" description="Helical" evidence="2">
    <location>
        <begin position="324"/>
        <end position="345"/>
    </location>
</feature>
<dbReference type="OrthoDB" id="4424890at2"/>
<protein>
    <recommendedName>
        <fullName evidence="5">Membrane protein YkvI</fullName>
    </recommendedName>
</protein>